<dbReference type="Proteomes" id="UP000198908">
    <property type="component" value="Unassembled WGS sequence"/>
</dbReference>
<reference evidence="10" key="1">
    <citation type="submission" date="2016-09" db="EMBL/GenBank/DDBJ databases">
        <authorList>
            <person name="Varghese N."/>
            <person name="Submissions S."/>
        </authorList>
    </citation>
    <scope>NUCLEOTIDE SEQUENCE [LARGE SCALE GENOMIC DNA]</scope>
    <source>
        <strain evidence="10">TNe-862</strain>
    </source>
</reference>
<keyword evidence="4" id="KW-0274">FAD</keyword>
<feature type="domain" description="Acyl-CoA oxidase/dehydrogenase middle" evidence="7">
    <location>
        <begin position="121"/>
        <end position="219"/>
    </location>
</feature>
<dbReference type="InterPro" id="IPR006091">
    <property type="entry name" value="Acyl-CoA_Oxase/DH_mid-dom"/>
</dbReference>
<evidence type="ECO:0000259" key="7">
    <source>
        <dbReference type="Pfam" id="PF02770"/>
    </source>
</evidence>
<dbReference type="STRING" id="416944.SAMN05421548_13720"/>
<keyword evidence="10" id="KW-1185">Reference proteome</keyword>
<dbReference type="InterPro" id="IPR037069">
    <property type="entry name" value="AcylCoA_DH/ox_N_sf"/>
</dbReference>
<dbReference type="InterPro" id="IPR036250">
    <property type="entry name" value="AcylCo_DH-like_C"/>
</dbReference>
<dbReference type="Gene3D" id="1.10.540.10">
    <property type="entry name" value="Acyl-CoA dehydrogenase/oxidase, N-terminal domain"/>
    <property type="match status" value="1"/>
</dbReference>
<dbReference type="InterPro" id="IPR013786">
    <property type="entry name" value="AcylCoA_DH/ox_N"/>
</dbReference>
<evidence type="ECO:0000256" key="2">
    <source>
        <dbReference type="ARBA" id="ARBA00009347"/>
    </source>
</evidence>
<dbReference type="Pfam" id="PF02770">
    <property type="entry name" value="Acyl-CoA_dh_M"/>
    <property type="match status" value="1"/>
</dbReference>
<accession>A0A1G7B4P8</accession>
<feature type="domain" description="Acyl-CoA dehydrogenase/oxidase N-terminal" evidence="8">
    <location>
        <begin position="10"/>
        <end position="116"/>
    </location>
</feature>
<dbReference type="PROSITE" id="PS00073">
    <property type="entry name" value="ACYL_COA_DH_2"/>
    <property type="match status" value="1"/>
</dbReference>
<dbReference type="FunFam" id="2.40.110.10:FF:000014">
    <property type="entry name" value="Probable acyl-CoA dehydrogenase"/>
    <property type="match status" value="1"/>
</dbReference>
<dbReference type="InterPro" id="IPR006089">
    <property type="entry name" value="Acyl-CoA_DH_CS"/>
</dbReference>
<dbReference type="EMBL" id="FMYQ01000037">
    <property type="protein sequence ID" value="SDE21286.1"/>
    <property type="molecule type" value="Genomic_DNA"/>
</dbReference>
<dbReference type="Pfam" id="PF02771">
    <property type="entry name" value="Acyl-CoA_dh_N"/>
    <property type="match status" value="1"/>
</dbReference>
<protein>
    <submittedName>
        <fullName evidence="9">Acyl-CoA dehydrogenase</fullName>
    </submittedName>
</protein>
<proteinExistence type="inferred from homology"/>
<dbReference type="AlphaFoldDB" id="A0A1G7B4P8"/>
<dbReference type="SUPFAM" id="SSF47203">
    <property type="entry name" value="Acyl-CoA dehydrogenase C-terminal domain-like"/>
    <property type="match status" value="1"/>
</dbReference>
<dbReference type="GO" id="GO:0003995">
    <property type="term" value="F:acyl-CoA dehydrogenase activity"/>
    <property type="evidence" value="ECO:0007669"/>
    <property type="project" value="InterPro"/>
</dbReference>
<organism evidence="9 10">
    <name type="scientific">Paraburkholderia lycopersici</name>
    <dbReference type="NCBI Taxonomy" id="416944"/>
    <lineage>
        <taxon>Bacteria</taxon>
        <taxon>Pseudomonadati</taxon>
        <taxon>Pseudomonadota</taxon>
        <taxon>Betaproteobacteria</taxon>
        <taxon>Burkholderiales</taxon>
        <taxon>Burkholderiaceae</taxon>
        <taxon>Paraburkholderia</taxon>
    </lineage>
</organism>
<dbReference type="InterPro" id="IPR009100">
    <property type="entry name" value="AcylCoA_DH/oxidase_NM_dom_sf"/>
</dbReference>
<feature type="domain" description="Acyl-CoA dehydrogenase/oxidase C-terminal" evidence="6">
    <location>
        <begin position="232"/>
        <end position="365"/>
    </location>
</feature>
<evidence type="ECO:0000256" key="4">
    <source>
        <dbReference type="ARBA" id="ARBA00022827"/>
    </source>
</evidence>
<dbReference type="Pfam" id="PF00441">
    <property type="entry name" value="Acyl-CoA_dh_1"/>
    <property type="match status" value="1"/>
</dbReference>
<evidence type="ECO:0000259" key="6">
    <source>
        <dbReference type="Pfam" id="PF00441"/>
    </source>
</evidence>
<comment type="cofactor">
    <cofactor evidence="1">
        <name>FAD</name>
        <dbReference type="ChEBI" id="CHEBI:57692"/>
    </cofactor>
</comment>
<comment type="similarity">
    <text evidence="2">Belongs to the acyl-CoA dehydrogenase family.</text>
</comment>
<evidence type="ECO:0000313" key="9">
    <source>
        <dbReference type="EMBL" id="SDE21286.1"/>
    </source>
</evidence>
<dbReference type="PIRSF" id="PIRSF016578">
    <property type="entry name" value="HsaA"/>
    <property type="match status" value="1"/>
</dbReference>
<dbReference type="Gene3D" id="2.40.110.10">
    <property type="entry name" value="Butyryl-CoA Dehydrogenase, subunit A, domain 2"/>
    <property type="match status" value="1"/>
</dbReference>
<keyword evidence="3" id="KW-0285">Flavoprotein</keyword>
<dbReference type="FunFam" id="1.20.140.10:FF:000012">
    <property type="entry name" value="Acyl-CoA dehydrogenase fadE12"/>
    <property type="match status" value="1"/>
</dbReference>
<sequence length="387" mass="42886">MQTTQQDSFQDVREAVRDLCQQFSGEYFRKIDEARGYPEAFVDALTKAGWLAALIPQEYGGSGLGLTEASVIMEEINRSGGNSGVCHGQMYNMGTLLRHGSTEQKRRYLPKIASGDLRLQSMGVTEPTTGTDTTKIKTTAVRKGDRYVINGQKVWISRVQHSDLMILLARTTPLADVKKKSEGMSIFVVDLREAIGNGLTVQPILNMVNHETNELFFDNLEIPAENLIGEEGMGFKYILDGLNAERTLIAAECIGDGYWFIDKVGAYVKERVVFGRPIGQNQGVQFPIARAFVNVEAASLMRFEAARRFDAHEACGAQANMAKLLAADASWEAANACLQFHGGFGFACEYDVERKFRETRLYQVAPISTNLILSYVAEHVLGLPRSF</sequence>
<evidence type="ECO:0000256" key="5">
    <source>
        <dbReference type="ARBA" id="ARBA00023002"/>
    </source>
</evidence>
<dbReference type="RefSeq" id="WP_092004863.1">
    <property type="nucleotide sequence ID" value="NZ_FMYQ01000037.1"/>
</dbReference>
<evidence type="ECO:0000313" key="10">
    <source>
        <dbReference type="Proteomes" id="UP000198908"/>
    </source>
</evidence>
<dbReference type="GO" id="GO:0050660">
    <property type="term" value="F:flavin adenine dinucleotide binding"/>
    <property type="evidence" value="ECO:0007669"/>
    <property type="project" value="InterPro"/>
</dbReference>
<dbReference type="PANTHER" id="PTHR43884:SF20">
    <property type="entry name" value="ACYL-COA DEHYDROGENASE FADE28"/>
    <property type="match status" value="1"/>
</dbReference>
<dbReference type="OrthoDB" id="9769473at2"/>
<dbReference type="InterPro" id="IPR009075">
    <property type="entry name" value="AcylCo_DH/oxidase_C"/>
</dbReference>
<name>A0A1G7B4P8_9BURK</name>
<dbReference type="SUPFAM" id="SSF56645">
    <property type="entry name" value="Acyl-CoA dehydrogenase NM domain-like"/>
    <property type="match status" value="1"/>
</dbReference>
<evidence type="ECO:0000259" key="8">
    <source>
        <dbReference type="Pfam" id="PF02771"/>
    </source>
</evidence>
<dbReference type="InterPro" id="IPR046373">
    <property type="entry name" value="Acyl-CoA_Oxase/DH_mid-dom_sf"/>
</dbReference>
<evidence type="ECO:0000256" key="1">
    <source>
        <dbReference type="ARBA" id="ARBA00001974"/>
    </source>
</evidence>
<dbReference type="FunFam" id="1.10.540.10:FF:000013">
    <property type="entry name" value="Acyl-CoA dehydrogenase"/>
    <property type="match status" value="1"/>
</dbReference>
<gene>
    <name evidence="9" type="ORF">SAMN05421548_13720</name>
</gene>
<dbReference type="Gene3D" id="1.20.140.10">
    <property type="entry name" value="Butyryl-CoA Dehydrogenase, subunit A, domain 3"/>
    <property type="match status" value="1"/>
</dbReference>
<evidence type="ECO:0000256" key="3">
    <source>
        <dbReference type="ARBA" id="ARBA00022630"/>
    </source>
</evidence>
<dbReference type="PANTHER" id="PTHR43884">
    <property type="entry name" value="ACYL-COA DEHYDROGENASE"/>
    <property type="match status" value="1"/>
</dbReference>
<keyword evidence="5" id="KW-0560">Oxidoreductase</keyword>